<dbReference type="Proteomes" id="UP000235584">
    <property type="component" value="Chromosome"/>
</dbReference>
<accession>A0A2K9NQB5</accession>
<dbReference type="AlphaFoldDB" id="A0A2K9NQB5"/>
<keyword evidence="4" id="KW-1185">Reference proteome</keyword>
<dbReference type="InterPro" id="IPR029063">
    <property type="entry name" value="SAM-dependent_MTases_sf"/>
</dbReference>
<proteinExistence type="predicted"/>
<sequence length="213" mass="24391">MSFIYYVRMRQEVFMNKDFWNERFLEKDVYGEDVNAFLKEQIKLLRAGANILCIAEGQGRNALYLSKQGFHVTAVDQSDIGINQIKEKAKVQNLLIEAYAAGLTDYDFGENKWDAIVSIFGHLPSELRRKVHQKITKGLKKGGLFIMEAYSHDQLKYETGGPKSLDLLLSTDILKEELPDLKVIKLEQLEREVIEGKYHSGLSSVVQYIGLRD</sequence>
<dbReference type="CDD" id="cd02440">
    <property type="entry name" value="AdoMet_MTases"/>
    <property type="match status" value="1"/>
</dbReference>
<evidence type="ECO:0000313" key="4">
    <source>
        <dbReference type="Proteomes" id="UP000235584"/>
    </source>
</evidence>
<evidence type="ECO:0000256" key="1">
    <source>
        <dbReference type="ARBA" id="ARBA00022679"/>
    </source>
</evidence>
<feature type="domain" description="Methyltransferase" evidence="2">
    <location>
        <begin position="51"/>
        <end position="143"/>
    </location>
</feature>
<dbReference type="GO" id="GO:0032259">
    <property type="term" value="P:methylation"/>
    <property type="evidence" value="ECO:0007669"/>
    <property type="project" value="UniProtKB-KW"/>
</dbReference>
<dbReference type="SUPFAM" id="SSF53335">
    <property type="entry name" value="S-adenosyl-L-methionine-dependent methyltransferases"/>
    <property type="match status" value="1"/>
</dbReference>
<dbReference type="PANTHER" id="PTHR43861">
    <property type="entry name" value="TRANS-ACONITATE 2-METHYLTRANSFERASE-RELATED"/>
    <property type="match status" value="1"/>
</dbReference>
<keyword evidence="1 3" id="KW-0808">Transferase</keyword>
<evidence type="ECO:0000259" key="2">
    <source>
        <dbReference type="Pfam" id="PF13649"/>
    </source>
</evidence>
<name>A0A2K9NQB5_BACTC</name>
<dbReference type="PANTHER" id="PTHR43861:SF3">
    <property type="entry name" value="PUTATIVE (AFU_ORTHOLOGUE AFUA_2G14390)-RELATED"/>
    <property type="match status" value="1"/>
</dbReference>
<dbReference type="EMBL" id="CP025704">
    <property type="protein sequence ID" value="AUN97720.1"/>
    <property type="molecule type" value="Genomic_DNA"/>
</dbReference>
<keyword evidence="3" id="KW-0489">Methyltransferase</keyword>
<dbReference type="InterPro" id="IPR041698">
    <property type="entry name" value="Methyltransf_25"/>
</dbReference>
<dbReference type="Pfam" id="PF13649">
    <property type="entry name" value="Methyltransf_25"/>
    <property type="match status" value="1"/>
</dbReference>
<dbReference type="GO" id="GO:0008168">
    <property type="term" value="F:methyltransferase activity"/>
    <property type="evidence" value="ECO:0007669"/>
    <property type="project" value="UniProtKB-KW"/>
</dbReference>
<reference evidence="3 4" key="1">
    <citation type="submission" date="2018-01" db="EMBL/GenBank/DDBJ databases">
        <title>Complete genome sequence of Bacteriovorax stolpii DSM12778.</title>
        <authorList>
            <person name="Tang B."/>
            <person name="Chang J."/>
        </authorList>
    </citation>
    <scope>NUCLEOTIDE SEQUENCE [LARGE SCALE GENOMIC DNA]</scope>
    <source>
        <strain evidence="3 4">DSM 12778</strain>
    </source>
</reference>
<dbReference type="Gene3D" id="3.40.50.150">
    <property type="entry name" value="Vaccinia Virus protein VP39"/>
    <property type="match status" value="1"/>
</dbReference>
<evidence type="ECO:0000313" key="3">
    <source>
        <dbReference type="EMBL" id="AUN97720.1"/>
    </source>
</evidence>
<protein>
    <submittedName>
        <fullName evidence="3">SAM-dependent methyltransferase</fullName>
    </submittedName>
</protein>
<dbReference type="KEGG" id="bsto:C0V70_06260"/>
<organism evidence="3 4">
    <name type="scientific">Bacteriovorax stolpii</name>
    <name type="common">Bdellovibrio stolpii</name>
    <dbReference type="NCBI Taxonomy" id="960"/>
    <lineage>
        <taxon>Bacteria</taxon>
        <taxon>Pseudomonadati</taxon>
        <taxon>Bdellovibrionota</taxon>
        <taxon>Bacteriovoracia</taxon>
        <taxon>Bacteriovoracales</taxon>
        <taxon>Bacteriovoracaceae</taxon>
        <taxon>Bacteriovorax</taxon>
    </lineage>
</organism>
<gene>
    <name evidence="3" type="ORF">C0V70_06260</name>
</gene>